<organism evidence="1 2">
    <name type="scientific">Peribacillus glennii</name>
    <dbReference type="NCBI Taxonomy" id="2303991"/>
    <lineage>
        <taxon>Bacteria</taxon>
        <taxon>Bacillati</taxon>
        <taxon>Bacillota</taxon>
        <taxon>Bacilli</taxon>
        <taxon>Bacillales</taxon>
        <taxon>Bacillaceae</taxon>
        <taxon>Peribacillus</taxon>
    </lineage>
</organism>
<dbReference type="Proteomes" id="UP000262939">
    <property type="component" value="Unassembled WGS sequence"/>
</dbReference>
<dbReference type="OrthoDB" id="2439638at2"/>
<dbReference type="AlphaFoldDB" id="A0A372L9M7"/>
<comment type="caution">
    <text evidence="1">The sequence shown here is derived from an EMBL/GenBank/DDBJ whole genome shotgun (WGS) entry which is preliminary data.</text>
</comment>
<sequence length="93" mass="11023">MDDRPINEIHDEELINHFREGIGSKVFVLSPSYPFMFIGEILDVVEDMIEIAVETTHFQPLENRIWFIHVHNIEVFYIERPGEPRIPELNDMT</sequence>
<proteinExistence type="predicted"/>
<evidence type="ECO:0008006" key="3">
    <source>
        <dbReference type="Google" id="ProtNLM"/>
    </source>
</evidence>
<gene>
    <name evidence="1" type="ORF">D0466_16510</name>
</gene>
<dbReference type="EMBL" id="QVTD01000012">
    <property type="protein sequence ID" value="RFU61851.1"/>
    <property type="molecule type" value="Genomic_DNA"/>
</dbReference>
<name>A0A372L9M7_9BACI</name>
<reference evidence="1 2" key="1">
    <citation type="submission" date="2018-08" db="EMBL/GenBank/DDBJ databases">
        <title>Bacillus chawlae sp. nov., Bacillus glennii sp. nov., and Bacillus saganii sp. nov. Isolated from the Vehicle Assembly Building at Kennedy Space Center where the Viking Spacecraft were Assembled.</title>
        <authorList>
            <person name="Seuylemezian A."/>
            <person name="Vaishampayan P."/>
        </authorList>
    </citation>
    <scope>NUCLEOTIDE SEQUENCE [LARGE SCALE GENOMIC DNA]</scope>
    <source>
        <strain evidence="1 2">V44-8</strain>
    </source>
</reference>
<evidence type="ECO:0000313" key="2">
    <source>
        <dbReference type="Proteomes" id="UP000262939"/>
    </source>
</evidence>
<evidence type="ECO:0000313" key="1">
    <source>
        <dbReference type="EMBL" id="RFU61851.1"/>
    </source>
</evidence>
<keyword evidence="2" id="KW-1185">Reference proteome</keyword>
<protein>
    <recommendedName>
        <fullName evidence="3">DUF2642 domain-containing protein</fullName>
    </recommendedName>
</protein>
<accession>A0A372L9M7</accession>